<dbReference type="EMBL" id="JASCZI010272760">
    <property type="protein sequence ID" value="MED6223408.1"/>
    <property type="molecule type" value="Genomic_DNA"/>
</dbReference>
<sequence>SNVRDLDPRLGVVSGESPRLGMVEAVLGFTLGVLILGAWLVDRSACSGHLTWSSSRVVAPSDDSERFS</sequence>
<evidence type="ECO:0000313" key="2">
    <source>
        <dbReference type="EMBL" id="MED6223408.1"/>
    </source>
</evidence>
<reference evidence="2 3" key="1">
    <citation type="journal article" date="2023" name="Plants (Basel)">
        <title>Bridging the Gap: Combining Genomics and Transcriptomics Approaches to Understand Stylosanthes scabra, an Orphan Legume from the Brazilian Caatinga.</title>
        <authorList>
            <person name="Ferreira-Neto J.R.C."/>
            <person name="da Silva M.D."/>
            <person name="Binneck E."/>
            <person name="de Melo N.F."/>
            <person name="da Silva R.H."/>
            <person name="de Melo A.L.T.M."/>
            <person name="Pandolfi V."/>
            <person name="Bustamante F.O."/>
            <person name="Brasileiro-Vidal A.C."/>
            <person name="Benko-Iseppon A.M."/>
        </authorList>
    </citation>
    <scope>NUCLEOTIDE SEQUENCE [LARGE SCALE GENOMIC DNA]</scope>
    <source>
        <tissue evidence="2">Leaves</tissue>
    </source>
</reference>
<evidence type="ECO:0000313" key="3">
    <source>
        <dbReference type="Proteomes" id="UP001341840"/>
    </source>
</evidence>
<feature type="non-terminal residue" evidence="2">
    <location>
        <position position="1"/>
    </location>
</feature>
<evidence type="ECO:0000256" key="1">
    <source>
        <dbReference type="SAM" id="Phobius"/>
    </source>
</evidence>
<name>A0ABU6ZN27_9FABA</name>
<proteinExistence type="predicted"/>
<feature type="transmembrane region" description="Helical" evidence="1">
    <location>
        <begin position="20"/>
        <end position="41"/>
    </location>
</feature>
<protein>
    <submittedName>
        <fullName evidence="2">Uncharacterized protein</fullName>
    </submittedName>
</protein>
<organism evidence="2 3">
    <name type="scientific">Stylosanthes scabra</name>
    <dbReference type="NCBI Taxonomy" id="79078"/>
    <lineage>
        <taxon>Eukaryota</taxon>
        <taxon>Viridiplantae</taxon>
        <taxon>Streptophyta</taxon>
        <taxon>Embryophyta</taxon>
        <taxon>Tracheophyta</taxon>
        <taxon>Spermatophyta</taxon>
        <taxon>Magnoliopsida</taxon>
        <taxon>eudicotyledons</taxon>
        <taxon>Gunneridae</taxon>
        <taxon>Pentapetalae</taxon>
        <taxon>rosids</taxon>
        <taxon>fabids</taxon>
        <taxon>Fabales</taxon>
        <taxon>Fabaceae</taxon>
        <taxon>Papilionoideae</taxon>
        <taxon>50 kb inversion clade</taxon>
        <taxon>dalbergioids sensu lato</taxon>
        <taxon>Dalbergieae</taxon>
        <taxon>Pterocarpus clade</taxon>
        <taxon>Stylosanthes</taxon>
    </lineage>
</organism>
<accession>A0ABU6ZN27</accession>
<dbReference type="Proteomes" id="UP001341840">
    <property type="component" value="Unassembled WGS sequence"/>
</dbReference>
<keyword evidence="1" id="KW-0812">Transmembrane</keyword>
<gene>
    <name evidence="2" type="ORF">PIB30_073705</name>
</gene>
<keyword evidence="3" id="KW-1185">Reference proteome</keyword>
<keyword evidence="1" id="KW-0472">Membrane</keyword>
<keyword evidence="1" id="KW-1133">Transmembrane helix</keyword>
<comment type="caution">
    <text evidence="2">The sequence shown here is derived from an EMBL/GenBank/DDBJ whole genome shotgun (WGS) entry which is preliminary data.</text>
</comment>